<feature type="transmembrane region" description="Helical" evidence="7">
    <location>
        <begin position="97"/>
        <end position="116"/>
    </location>
</feature>
<dbReference type="Pfam" id="PF00892">
    <property type="entry name" value="EamA"/>
    <property type="match status" value="1"/>
</dbReference>
<evidence type="ECO:0000313" key="9">
    <source>
        <dbReference type="EMBL" id="MBK7424953.1"/>
    </source>
</evidence>
<gene>
    <name evidence="9" type="ORF">IPJ48_18775</name>
</gene>
<organism evidence="9 10">
    <name type="scientific">Candidatus Propionivibrio dominans</name>
    <dbReference type="NCBI Taxonomy" id="2954373"/>
    <lineage>
        <taxon>Bacteria</taxon>
        <taxon>Pseudomonadati</taxon>
        <taxon>Pseudomonadota</taxon>
        <taxon>Betaproteobacteria</taxon>
        <taxon>Rhodocyclales</taxon>
        <taxon>Rhodocyclaceae</taxon>
        <taxon>Propionivibrio</taxon>
    </lineage>
</organism>
<evidence type="ECO:0000256" key="6">
    <source>
        <dbReference type="SAM" id="MobiDB-lite"/>
    </source>
</evidence>
<feature type="transmembrane region" description="Helical" evidence="7">
    <location>
        <begin position="153"/>
        <end position="169"/>
    </location>
</feature>
<evidence type="ECO:0000256" key="5">
    <source>
        <dbReference type="ARBA" id="ARBA00023136"/>
    </source>
</evidence>
<evidence type="ECO:0000256" key="3">
    <source>
        <dbReference type="ARBA" id="ARBA00022692"/>
    </source>
</evidence>
<feature type="transmembrane region" description="Helical" evidence="7">
    <location>
        <begin position="212"/>
        <end position="233"/>
    </location>
</feature>
<evidence type="ECO:0000256" key="2">
    <source>
        <dbReference type="ARBA" id="ARBA00022475"/>
    </source>
</evidence>
<protein>
    <submittedName>
        <fullName evidence="9">EamA family transporter</fullName>
    </submittedName>
</protein>
<keyword evidence="5 7" id="KW-0472">Membrane</keyword>
<feature type="domain" description="EamA" evidence="8">
    <location>
        <begin position="151"/>
        <end position="283"/>
    </location>
</feature>
<feature type="compositionally biased region" description="Low complexity" evidence="6">
    <location>
        <begin position="26"/>
        <end position="39"/>
    </location>
</feature>
<feature type="region of interest" description="Disordered" evidence="6">
    <location>
        <begin position="1"/>
        <end position="75"/>
    </location>
</feature>
<keyword evidence="4 7" id="KW-1133">Transmembrane helix</keyword>
<feature type="transmembrane region" description="Helical" evidence="7">
    <location>
        <begin position="240"/>
        <end position="261"/>
    </location>
</feature>
<evidence type="ECO:0000256" key="1">
    <source>
        <dbReference type="ARBA" id="ARBA00004651"/>
    </source>
</evidence>
<comment type="subcellular location">
    <subcellularLocation>
        <location evidence="1">Cell membrane</location>
        <topology evidence="1">Multi-pass membrane protein</topology>
    </subcellularLocation>
</comment>
<keyword evidence="2" id="KW-1003">Cell membrane</keyword>
<comment type="caution">
    <text evidence="9">The sequence shown here is derived from an EMBL/GenBank/DDBJ whole genome shotgun (WGS) entry which is preliminary data.</text>
</comment>
<feature type="compositionally biased region" description="Gly residues" evidence="6">
    <location>
        <begin position="53"/>
        <end position="69"/>
    </location>
</feature>
<name>A0A9D7IA92_9RHOO</name>
<keyword evidence="3 7" id="KW-0812">Transmembrane</keyword>
<dbReference type="AlphaFoldDB" id="A0A9D7IA92"/>
<dbReference type="GO" id="GO:0005886">
    <property type="term" value="C:plasma membrane"/>
    <property type="evidence" value="ECO:0007669"/>
    <property type="project" value="UniProtKB-SubCell"/>
</dbReference>
<dbReference type="InterPro" id="IPR000620">
    <property type="entry name" value="EamA_dom"/>
</dbReference>
<reference evidence="9" key="1">
    <citation type="submission" date="2020-10" db="EMBL/GenBank/DDBJ databases">
        <title>Connecting structure to function with the recovery of over 1000 high-quality activated sludge metagenome-assembled genomes encoding full-length rRNA genes using long-read sequencing.</title>
        <authorList>
            <person name="Singleton C.M."/>
            <person name="Petriglieri F."/>
            <person name="Kristensen J.M."/>
            <person name="Kirkegaard R.H."/>
            <person name="Michaelsen T.Y."/>
            <person name="Andersen M.H."/>
            <person name="Karst S.M."/>
            <person name="Dueholm M.S."/>
            <person name="Nielsen P.H."/>
            <person name="Albertsen M."/>
        </authorList>
    </citation>
    <scope>NUCLEOTIDE SEQUENCE</scope>
    <source>
        <strain evidence="9">EsbW_18-Q3-R4-48_MAXAC.044</strain>
    </source>
</reference>
<feature type="transmembrane region" description="Helical" evidence="7">
    <location>
        <begin position="181"/>
        <end position="200"/>
    </location>
</feature>
<accession>A0A9D7IA92</accession>
<dbReference type="EMBL" id="JADJNC010000060">
    <property type="protein sequence ID" value="MBK7424953.1"/>
    <property type="molecule type" value="Genomic_DNA"/>
</dbReference>
<proteinExistence type="predicted"/>
<dbReference type="InterPro" id="IPR051258">
    <property type="entry name" value="Diverse_Substrate_Transporter"/>
</dbReference>
<evidence type="ECO:0000313" key="10">
    <source>
        <dbReference type="Proteomes" id="UP000886602"/>
    </source>
</evidence>
<sequence>MSSGPRCRSPGAGCPARAPPPPRNNGPPSSSLASLPGSGRVPGARGARTGSGKPSGGGARDFPGAGGKPRGQYATTRRPPFAILRRCGLHARERRTALRSLVLLYLYPIIVTLLSALLSGRSLSHRRLLAVLAALAGTGLAVGGSLAGSLPGIILGIGAALIYSIYILVGERVTKAEGAIASGTVVMLSGGLVYGLLVLWRGPSWPASSGGWVAVGSIALLSTVLAIVGFFAAMRRLGAADAATFSTLEPIVTVVLAALFLSEGIGAWQAVGGALILSAVIVLARSGETEESTIAPPG</sequence>
<feature type="transmembrane region" description="Helical" evidence="7">
    <location>
        <begin position="267"/>
        <end position="284"/>
    </location>
</feature>
<evidence type="ECO:0000256" key="4">
    <source>
        <dbReference type="ARBA" id="ARBA00022989"/>
    </source>
</evidence>
<dbReference type="SUPFAM" id="SSF103481">
    <property type="entry name" value="Multidrug resistance efflux transporter EmrE"/>
    <property type="match status" value="2"/>
</dbReference>
<evidence type="ECO:0000259" key="8">
    <source>
        <dbReference type="Pfam" id="PF00892"/>
    </source>
</evidence>
<dbReference type="InterPro" id="IPR037185">
    <property type="entry name" value="EmrE-like"/>
</dbReference>
<dbReference type="PANTHER" id="PTHR42920">
    <property type="entry name" value="OS03G0707200 PROTEIN-RELATED"/>
    <property type="match status" value="1"/>
</dbReference>
<dbReference type="Proteomes" id="UP000886602">
    <property type="component" value="Unassembled WGS sequence"/>
</dbReference>
<dbReference type="PANTHER" id="PTHR42920:SF5">
    <property type="entry name" value="EAMA DOMAIN-CONTAINING PROTEIN"/>
    <property type="match status" value="1"/>
</dbReference>
<evidence type="ECO:0000256" key="7">
    <source>
        <dbReference type="SAM" id="Phobius"/>
    </source>
</evidence>